<protein>
    <submittedName>
        <fullName evidence="1">Uncharacterized protein</fullName>
    </submittedName>
</protein>
<evidence type="ECO:0000313" key="1">
    <source>
        <dbReference type="EMBL" id="KAG8191536.1"/>
    </source>
</evidence>
<comment type="caution">
    <text evidence="1">The sequence shown here is derived from an EMBL/GenBank/DDBJ whole genome shotgun (WGS) entry which is preliminary data.</text>
</comment>
<name>A0AAV6V7A6_9ARAC</name>
<dbReference type="SUPFAM" id="SSF53474">
    <property type="entry name" value="alpha/beta-Hydrolases"/>
    <property type="match status" value="1"/>
</dbReference>
<sequence length="179" mass="20659">MPECIEKIVMVDSPPFYEFSERATEAHVRPQVTIQNKLLNLLDPKMDLIAGQLKFRRLAEISPPTQACVYKKAAYDLKKEGGVFKWNIDLEFLMDKYSQQAFAIDGRGSSDHEILIIKCPESARVTDEKIEAMLRYNPKTKLVTMEDTTHLLLFEKPKEFLEIVKNYLCDQELDISADK</sequence>
<gene>
    <name evidence="1" type="ORF">JTE90_019600</name>
</gene>
<reference evidence="1 2" key="1">
    <citation type="journal article" date="2022" name="Nat. Ecol. Evol.">
        <title>A masculinizing supergene underlies an exaggerated male reproductive morph in a spider.</title>
        <authorList>
            <person name="Hendrickx F."/>
            <person name="De Corte Z."/>
            <person name="Sonet G."/>
            <person name="Van Belleghem S.M."/>
            <person name="Kostlbacher S."/>
            <person name="Vangestel C."/>
        </authorList>
    </citation>
    <scope>NUCLEOTIDE SEQUENCE [LARGE SCALE GENOMIC DNA]</scope>
    <source>
        <strain evidence="1">W744_W776</strain>
    </source>
</reference>
<evidence type="ECO:0000313" key="2">
    <source>
        <dbReference type="Proteomes" id="UP000827092"/>
    </source>
</evidence>
<accession>A0AAV6V7A6</accession>
<dbReference type="InterPro" id="IPR029058">
    <property type="entry name" value="AB_hydrolase_fold"/>
</dbReference>
<dbReference type="AlphaFoldDB" id="A0AAV6V7A6"/>
<organism evidence="1 2">
    <name type="scientific">Oedothorax gibbosus</name>
    <dbReference type="NCBI Taxonomy" id="931172"/>
    <lineage>
        <taxon>Eukaryota</taxon>
        <taxon>Metazoa</taxon>
        <taxon>Ecdysozoa</taxon>
        <taxon>Arthropoda</taxon>
        <taxon>Chelicerata</taxon>
        <taxon>Arachnida</taxon>
        <taxon>Araneae</taxon>
        <taxon>Araneomorphae</taxon>
        <taxon>Entelegynae</taxon>
        <taxon>Araneoidea</taxon>
        <taxon>Linyphiidae</taxon>
        <taxon>Erigoninae</taxon>
        <taxon>Oedothorax</taxon>
    </lineage>
</organism>
<keyword evidence="2" id="KW-1185">Reference proteome</keyword>
<dbReference type="Gene3D" id="3.40.50.1820">
    <property type="entry name" value="alpha/beta hydrolase"/>
    <property type="match status" value="1"/>
</dbReference>
<dbReference type="Proteomes" id="UP000827092">
    <property type="component" value="Unassembled WGS sequence"/>
</dbReference>
<proteinExistence type="predicted"/>
<dbReference type="EMBL" id="JAFNEN010000158">
    <property type="protein sequence ID" value="KAG8191536.1"/>
    <property type="molecule type" value="Genomic_DNA"/>
</dbReference>